<name>A0A3R6IMY5_9BACT</name>
<organism evidence="2 3">
    <name type="scientific">Segatella copri</name>
    <dbReference type="NCBI Taxonomy" id="165179"/>
    <lineage>
        <taxon>Bacteria</taxon>
        <taxon>Pseudomonadati</taxon>
        <taxon>Bacteroidota</taxon>
        <taxon>Bacteroidia</taxon>
        <taxon>Bacteroidales</taxon>
        <taxon>Prevotellaceae</taxon>
        <taxon>Segatella</taxon>
    </lineage>
</organism>
<dbReference type="Proteomes" id="UP000286211">
    <property type="component" value="Unassembled WGS sequence"/>
</dbReference>
<proteinExistence type="predicted"/>
<dbReference type="EMBL" id="QRNB01000007">
    <property type="protein sequence ID" value="RHK12226.1"/>
    <property type="molecule type" value="Genomic_DNA"/>
</dbReference>
<sequence length="97" mass="11485">MICLFCLYYFTFRFKFQSIHQIVFFLSAKVVNISFDCSKNSEKLHANLYAPLRFYTLIIYRTAQAQNKEVGIFPHPFRGNPDRGSKKHRIFAPEKET</sequence>
<gene>
    <name evidence="2" type="ORF">DW079_02240</name>
</gene>
<evidence type="ECO:0000313" key="3">
    <source>
        <dbReference type="Proteomes" id="UP000286211"/>
    </source>
</evidence>
<reference evidence="2 3" key="1">
    <citation type="submission" date="2018-08" db="EMBL/GenBank/DDBJ databases">
        <title>A genome reference for cultivated species of the human gut microbiota.</title>
        <authorList>
            <person name="Zou Y."/>
            <person name="Xue W."/>
            <person name="Luo G."/>
        </authorList>
    </citation>
    <scope>NUCLEOTIDE SEQUENCE [LARGE SCALE GENOMIC DNA]</scope>
    <source>
        <strain evidence="2 3">AF46-2NS</strain>
    </source>
</reference>
<protein>
    <submittedName>
        <fullName evidence="2">Uncharacterized protein</fullName>
    </submittedName>
</protein>
<accession>A0A3R6IMY5</accession>
<evidence type="ECO:0000313" key="2">
    <source>
        <dbReference type="EMBL" id="RHK12226.1"/>
    </source>
</evidence>
<comment type="caution">
    <text evidence="2">The sequence shown here is derived from an EMBL/GenBank/DDBJ whole genome shotgun (WGS) entry which is preliminary data.</text>
</comment>
<feature type="region of interest" description="Disordered" evidence="1">
    <location>
        <begin position="73"/>
        <end position="97"/>
    </location>
</feature>
<evidence type="ECO:0000256" key="1">
    <source>
        <dbReference type="SAM" id="MobiDB-lite"/>
    </source>
</evidence>
<dbReference type="AlphaFoldDB" id="A0A3R6IMY5"/>